<reference evidence="7 8" key="1">
    <citation type="submission" date="2020-08" db="EMBL/GenBank/DDBJ databases">
        <title>Genomic Encyclopedia of Type Strains, Phase IV (KMG-IV): sequencing the most valuable type-strain genomes for metagenomic binning, comparative biology and taxonomic classification.</title>
        <authorList>
            <person name="Goeker M."/>
        </authorList>
    </citation>
    <scope>NUCLEOTIDE SEQUENCE [LARGE SCALE GENOMIC DNA]</scope>
    <source>
        <strain evidence="7 8">DSM 25897</strain>
    </source>
</reference>
<evidence type="ECO:0000313" key="7">
    <source>
        <dbReference type="EMBL" id="MBB5015228.1"/>
    </source>
</evidence>
<keyword evidence="8" id="KW-1185">Reference proteome</keyword>
<name>A0A7W8DDK2_9GAMM</name>
<evidence type="ECO:0000313" key="8">
    <source>
        <dbReference type="Proteomes" id="UP000519004"/>
    </source>
</evidence>
<dbReference type="InterPro" id="IPR036249">
    <property type="entry name" value="Thioredoxin-like_sf"/>
</dbReference>
<protein>
    <submittedName>
        <fullName evidence="7">Protein SCO1/2</fullName>
    </submittedName>
</protein>
<comment type="similarity">
    <text evidence="1">Belongs to the SCO1/2 family.</text>
</comment>
<dbReference type="GO" id="GO:0046872">
    <property type="term" value="F:metal ion binding"/>
    <property type="evidence" value="ECO:0007669"/>
    <property type="project" value="UniProtKB-KW"/>
</dbReference>
<dbReference type="EMBL" id="JACHHX010000006">
    <property type="protein sequence ID" value="MBB5015228.1"/>
    <property type="molecule type" value="Genomic_DNA"/>
</dbReference>
<dbReference type="InterPro" id="IPR003782">
    <property type="entry name" value="SCO1/SenC"/>
</dbReference>
<dbReference type="Proteomes" id="UP000519004">
    <property type="component" value="Unassembled WGS sequence"/>
</dbReference>
<feature type="binding site" evidence="3">
    <location>
        <position position="81"/>
    </location>
    <ligand>
        <name>Cu cation</name>
        <dbReference type="ChEBI" id="CHEBI:23378"/>
    </ligand>
</feature>
<keyword evidence="4" id="KW-1015">Disulfide bond</keyword>
<accession>A0A7W8DDK2</accession>
<feature type="binding site" evidence="3">
    <location>
        <position position="85"/>
    </location>
    <ligand>
        <name>Cu cation</name>
        <dbReference type="ChEBI" id="CHEBI:23378"/>
    </ligand>
</feature>
<gene>
    <name evidence="7" type="ORF">HNQ58_001114</name>
</gene>
<feature type="binding site" evidence="3">
    <location>
        <position position="176"/>
    </location>
    <ligand>
        <name>Cu cation</name>
        <dbReference type="ChEBI" id="CHEBI:23378"/>
    </ligand>
</feature>
<keyword evidence="5" id="KW-0732">Signal</keyword>
<feature type="domain" description="Thioredoxin" evidence="6">
    <location>
        <begin position="43"/>
        <end position="214"/>
    </location>
</feature>
<dbReference type="Gene3D" id="3.40.30.10">
    <property type="entry name" value="Glutaredoxin"/>
    <property type="match status" value="1"/>
</dbReference>
<organism evidence="7 8">
    <name type="scientific">Rehaibacterium terrae</name>
    <dbReference type="NCBI Taxonomy" id="1341696"/>
    <lineage>
        <taxon>Bacteria</taxon>
        <taxon>Pseudomonadati</taxon>
        <taxon>Pseudomonadota</taxon>
        <taxon>Gammaproteobacteria</taxon>
        <taxon>Lysobacterales</taxon>
        <taxon>Lysobacteraceae</taxon>
        <taxon>Rehaibacterium</taxon>
    </lineage>
</organism>
<dbReference type="PANTHER" id="PTHR12151:SF25">
    <property type="entry name" value="LINALOOL DEHYDRATASE_ISOMERASE DOMAIN-CONTAINING PROTEIN"/>
    <property type="match status" value="1"/>
</dbReference>
<proteinExistence type="inferred from homology"/>
<keyword evidence="2 3" id="KW-0186">Copper</keyword>
<evidence type="ECO:0000256" key="2">
    <source>
        <dbReference type="ARBA" id="ARBA00023008"/>
    </source>
</evidence>
<feature type="chain" id="PRO_5031568932" evidence="5">
    <location>
        <begin position="23"/>
        <end position="214"/>
    </location>
</feature>
<dbReference type="AlphaFoldDB" id="A0A7W8DDK2"/>
<evidence type="ECO:0000256" key="1">
    <source>
        <dbReference type="ARBA" id="ARBA00010996"/>
    </source>
</evidence>
<evidence type="ECO:0000256" key="3">
    <source>
        <dbReference type="PIRSR" id="PIRSR603782-1"/>
    </source>
</evidence>
<feature type="signal peptide" evidence="5">
    <location>
        <begin position="1"/>
        <end position="22"/>
    </location>
</feature>
<dbReference type="RefSeq" id="WP_183947823.1">
    <property type="nucleotide sequence ID" value="NZ_JACHHX010000006.1"/>
</dbReference>
<evidence type="ECO:0000259" key="6">
    <source>
        <dbReference type="PROSITE" id="PS51352"/>
    </source>
</evidence>
<dbReference type="PANTHER" id="PTHR12151">
    <property type="entry name" value="ELECTRON TRANSPORT PROTIN SCO1/SENC FAMILY MEMBER"/>
    <property type="match status" value="1"/>
</dbReference>
<keyword evidence="3" id="KW-0479">Metal-binding</keyword>
<feature type="disulfide bond" description="Redox-active" evidence="4">
    <location>
        <begin position="81"/>
        <end position="85"/>
    </location>
</feature>
<comment type="caution">
    <text evidence="7">The sequence shown here is derived from an EMBL/GenBank/DDBJ whole genome shotgun (WGS) entry which is preliminary data.</text>
</comment>
<dbReference type="PROSITE" id="PS51352">
    <property type="entry name" value="THIOREDOXIN_2"/>
    <property type="match status" value="1"/>
</dbReference>
<dbReference type="SUPFAM" id="SSF52833">
    <property type="entry name" value="Thioredoxin-like"/>
    <property type="match status" value="1"/>
</dbReference>
<sequence>MFNRTTVLVLVAALAAGLGLWAAQTFTGPRADAGPTLETVRLLPQARDIPPFSLTAADGNPLTLEQLRGRWTLVFIGFTHCPDVCPTTLAELGQAEKRWSAALPEDARPRILFVSVDPERDSPERAGEYARYFSANALAATADIPTLEHFAKSLGMVFMKTPLPGGSDPEAYTVDHSTQVALLDPQGRFAGLARPPLSPAKLGDDMATLAGAAR</sequence>
<evidence type="ECO:0000256" key="5">
    <source>
        <dbReference type="SAM" id="SignalP"/>
    </source>
</evidence>
<dbReference type="CDD" id="cd02968">
    <property type="entry name" value="SCO"/>
    <property type="match status" value="1"/>
</dbReference>
<dbReference type="InterPro" id="IPR013766">
    <property type="entry name" value="Thioredoxin_domain"/>
</dbReference>
<dbReference type="Pfam" id="PF02630">
    <property type="entry name" value="SCO1-SenC"/>
    <property type="match status" value="1"/>
</dbReference>
<evidence type="ECO:0000256" key="4">
    <source>
        <dbReference type="PIRSR" id="PIRSR603782-2"/>
    </source>
</evidence>